<feature type="region of interest" description="Disordered" evidence="1">
    <location>
        <begin position="29"/>
        <end position="56"/>
    </location>
</feature>
<comment type="caution">
    <text evidence="2">The sequence shown here is derived from an EMBL/GenBank/DDBJ whole genome shotgun (WGS) entry which is preliminary data.</text>
</comment>
<dbReference type="AlphaFoldDB" id="A0A645BVM0"/>
<sequence>MPLVQPAVRAAGALREDRHDAARVEHILDRSQTSHTGASAGTVDRGLPDSCQEPGDHSTLEALAHEQFLLGGEGDLRLDQ</sequence>
<feature type="compositionally biased region" description="Polar residues" evidence="1">
    <location>
        <begin position="30"/>
        <end position="39"/>
    </location>
</feature>
<organism evidence="2">
    <name type="scientific">bioreactor metagenome</name>
    <dbReference type="NCBI Taxonomy" id="1076179"/>
    <lineage>
        <taxon>unclassified sequences</taxon>
        <taxon>metagenomes</taxon>
        <taxon>ecological metagenomes</taxon>
    </lineage>
</organism>
<name>A0A645BVM0_9ZZZZ</name>
<gene>
    <name evidence="2" type="ORF">SDC9_116435</name>
</gene>
<evidence type="ECO:0000313" key="2">
    <source>
        <dbReference type="EMBL" id="MPM69490.1"/>
    </source>
</evidence>
<dbReference type="EMBL" id="VSSQ01022906">
    <property type="protein sequence ID" value="MPM69490.1"/>
    <property type="molecule type" value="Genomic_DNA"/>
</dbReference>
<evidence type="ECO:0000256" key="1">
    <source>
        <dbReference type="SAM" id="MobiDB-lite"/>
    </source>
</evidence>
<accession>A0A645BVM0</accession>
<proteinExistence type="predicted"/>
<reference evidence="2" key="1">
    <citation type="submission" date="2019-08" db="EMBL/GenBank/DDBJ databases">
        <authorList>
            <person name="Kucharzyk K."/>
            <person name="Murdoch R.W."/>
            <person name="Higgins S."/>
            <person name="Loffler F."/>
        </authorList>
    </citation>
    <scope>NUCLEOTIDE SEQUENCE</scope>
</reference>
<protein>
    <submittedName>
        <fullName evidence="2">Uncharacterized protein</fullName>
    </submittedName>
</protein>